<dbReference type="PANTHER" id="PTHR30566:SF25">
    <property type="entry name" value="INNER MEMBRANE PROTEIN"/>
    <property type="match status" value="1"/>
</dbReference>
<dbReference type="SUPFAM" id="SSF50182">
    <property type="entry name" value="Sm-like ribonucleoproteins"/>
    <property type="match status" value="1"/>
</dbReference>
<dbReference type="PANTHER" id="PTHR30566">
    <property type="entry name" value="YNAI-RELATED MECHANOSENSITIVE ION CHANNEL"/>
    <property type="match status" value="1"/>
</dbReference>
<dbReference type="EMBL" id="CP157948">
    <property type="protein sequence ID" value="XBS91384.1"/>
    <property type="molecule type" value="Genomic_DNA"/>
</dbReference>
<feature type="transmembrane region" description="Helical" evidence="7">
    <location>
        <begin position="41"/>
        <end position="66"/>
    </location>
</feature>
<evidence type="ECO:0000313" key="9">
    <source>
        <dbReference type="EMBL" id="XBS91384.1"/>
    </source>
</evidence>
<reference evidence="9" key="1">
    <citation type="submission" date="2024-06" db="EMBL/GenBank/DDBJ databases">
        <authorList>
            <person name="Sun Y."/>
        </authorList>
    </citation>
    <scope>NUCLEOTIDE SEQUENCE</scope>
    <source>
        <strain evidence="9">IGA1.0</strain>
    </source>
</reference>
<gene>
    <name evidence="9" type="ORF">ABNK63_07025</name>
</gene>
<dbReference type="GO" id="GO:0008381">
    <property type="term" value="F:mechanosensitive monoatomic ion channel activity"/>
    <property type="evidence" value="ECO:0007669"/>
    <property type="project" value="UniProtKB-ARBA"/>
</dbReference>
<dbReference type="InterPro" id="IPR023408">
    <property type="entry name" value="MscS_beta-dom_sf"/>
</dbReference>
<sequence length="419" mass="45838">MPFFFAHVPSAAASRHFFHIEGGKLTTMLGDFLSTWTAGPWARLGLALAAGLVLALLVRVAAYAALDRVATRQPVLSDILRRASGPMEWVLPLLAFAICLRSWPASASPLFALLQHLSLIALLGACTWLVVRCIGAFEDAAIRNHPMDVADNLQARRVVTQVRVLGRTADVIVIILGAAIILMTIPGVRQLGTSLLASAGVAGLAIGLAAKPVLSNLIAGLQIALTQPIRLDDVVIIEGEWGRIEEITGTYVVVRIWDERRLVVPLNWFIENPFQNWTRQSAQLIGTVYLKLDYRTPLAPLREELARLCDQSELWDRRVCILQVTDTDEHAMQLRALVSTSDSGRGWDLRCLVREGLIAFIQANYPDALPRWRGELSRGGPAPDPHDPAVPPAQHSPSPEDEGPRRPHNDDAGATPLRA</sequence>
<dbReference type="Gene3D" id="2.30.30.60">
    <property type="match status" value="1"/>
</dbReference>
<evidence type="ECO:0000256" key="5">
    <source>
        <dbReference type="ARBA" id="ARBA00023136"/>
    </source>
</evidence>
<comment type="similarity">
    <text evidence="2">Belongs to the MscS (TC 1.A.23) family.</text>
</comment>
<proteinExistence type="inferred from homology"/>
<comment type="subcellular location">
    <subcellularLocation>
        <location evidence="1">Membrane</location>
        <topology evidence="1">Multi-pass membrane protein</topology>
    </subcellularLocation>
</comment>
<evidence type="ECO:0000256" key="4">
    <source>
        <dbReference type="ARBA" id="ARBA00022989"/>
    </source>
</evidence>
<evidence type="ECO:0000256" key="3">
    <source>
        <dbReference type="ARBA" id="ARBA00022692"/>
    </source>
</evidence>
<dbReference type="GO" id="GO:0016020">
    <property type="term" value="C:membrane"/>
    <property type="evidence" value="ECO:0007669"/>
    <property type="project" value="UniProtKB-SubCell"/>
</dbReference>
<dbReference type="InterPro" id="IPR010920">
    <property type="entry name" value="LSM_dom_sf"/>
</dbReference>
<keyword evidence="5 7" id="KW-0472">Membrane</keyword>
<evidence type="ECO:0000256" key="2">
    <source>
        <dbReference type="ARBA" id="ARBA00008017"/>
    </source>
</evidence>
<evidence type="ECO:0000256" key="6">
    <source>
        <dbReference type="SAM" id="MobiDB-lite"/>
    </source>
</evidence>
<accession>A0AAU7QPP7</accession>
<organism evidence="9">
    <name type="scientific">Rhodanobacter sp. IGA1.0</name>
    <dbReference type="NCBI Taxonomy" id="3158582"/>
    <lineage>
        <taxon>Bacteria</taxon>
        <taxon>Pseudomonadati</taxon>
        <taxon>Pseudomonadota</taxon>
        <taxon>Gammaproteobacteria</taxon>
        <taxon>Lysobacterales</taxon>
        <taxon>Rhodanobacteraceae</taxon>
        <taxon>Rhodanobacter</taxon>
    </lineage>
</organism>
<feature type="region of interest" description="Disordered" evidence="6">
    <location>
        <begin position="372"/>
        <end position="419"/>
    </location>
</feature>
<keyword evidence="3 7" id="KW-0812">Transmembrane</keyword>
<keyword evidence="4 7" id="KW-1133">Transmembrane helix</keyword>
<feature type="domain" description="Mechanosensitive ion channel MscS" evidence="8">
    <location>
        <begin position="213"/>
        <end position="279"/>
    </location>
</feature>
<dbReference type="Gene3D" id="1.10.287.1260">
    <property type="match status" value="1"/>
</dbReference>
<evidence type="ECO:0000256" key="1">
    <source>
        <dbReference type="ARBA" id="ARBA00004141"/>
    </source>
</evidence>
<dbReference type="InterPro" id="IPR011014">
    <property type="entry name" value="MscS_channel_TM-2"/>
</dbReference>
<name>A0AAU7QPP7_9GAMM</name>
<dbReference type="Pfam" id="PF00924">
    <property type="entry name" value="MS_channel_2nd"/>
    <property type="match status" value="1"/>
</dbReference>
<protein>
    <submittedName>
        <fullName evidence="9">Mechanosensitive ion channel domain-containing protein</fullName>
    </submittedName>
</protein>
<evidence type="ECO:0000259" key="8">
    <source>
        <dbReference type="Pfam" id="PF00924"/>
    </source>
</evidence>
<feature type="transmembrane region" description="Helical" evidence="7">
    <location>
        <begin position="110"/>
        <end position="131"/>
    </location>
</feature>
<feature type="transmembrane region" description="Helical" evidence="7">
    <location>
        <begin position="87"/>
        <end position="104"/>
    </location>
</feature>
<dbReference type="RefSeq" id="WP_350017037.1">
    <property type="nucleotide sequence ID" value="NZ_CP157948.1"/>
</dbReference>
<dbReference type="InterPro" id="IPR006685">
    <property type="entry name" value="MscS_channel_2nd"/>
</dbReference>
<dbReference type="SUPFAM" id="SSF82861">
    <property type="entry name" value="Mechanosensitive channel protein MscS (YggB), transmembrane region"/>
    <property type="match status" value="1"/>
</dbReference>
<feature type="compositionally biased region" description="Basic and acidic residues" evidence="6">
    <location>
        <begin position="402"/>
        <end position="411"/>
    </location>
</feature>
<evidence type="ECO:0000256" key="7">
    <source>
        <dbReference type="SAM" id="Phobius"/>
    </source>
</evidence>
<feature type="transmembrane region" description="Helical" evidence="7">
    <location>
        <begin position="164"/>
        <end position="185"/>
    </location>
</feature>
<dbReference type="AlphaFoldDB" id="A0AAU7QPP7"/>